<keyword evidence="1 2" id="KW-0103">Bromodomain</keyword>
<feature type="domain" description="Bromo" evidence="3">
    <location>
        <begin position="57"/>
        <end position="129"/>
    </location>
</feature>
<dbReference type="AlphaFoldDB" id="A0A8K0IL54"/>
<dbReference type="Pfam" id="PF00439">
    <property type="entry name" value="Bromodomain"/>
    <property type="match status" value="1"/>
</dbReference>
<dbReference type="Gene3D" id="1.20.920.10">
    <property type="entry name" value="Bromodomain-like"/>
    <property type="match status" value="1"/>
</dbReference>
<dbReference type="EMBL" id="CM017880">
    <property type="protein sequence ID" value="KAG1361464.1"/>
    <property type="molecule type" value="Genomic_DNA"/>
</dbReference>
<sequence length="163" mass="18475">MARSSDLFLTKEKISRNKTLLSVVSPRKPKQLAVASDSEKLRSAMMKKCSQILTKLMKHKKSIWFNSLVDVVGMGLHDYFQIIGHPMDLGTMKSKLNKGLYPSPLEFAADIRLTFNNALLYNPEGHEVHKLADQFLRLFEGLFCPAFEKYEKQQSTIEKGGPA</sequence>
<comment type="caution">
    <text evidence="4">The sequence shown here is derived from an EMBL/GenBank/DDBJ whole genome shotgun (WGS) entry which is preliminary data.</text>
</comment>
<keyword evidence="5" id="KW-1185">Reference proteome</keyword>
<evidence type="ECO:0000313" key="5">
    <source>
        <dbReference type="Proteomes" id="UP000797356"/>
    </source>
</evidence>
<protein>
    <submittedName>
        <fullName evidence="4">Putative transcription factor GTE7</fullName>
    </submittedName>
</protein>
<evidence type="ECO:0000256" key="1">
    <source>
        <dbReference type="ARBA" id="ARBA00023117"/>
    </source>
</evidence>
<dbReference type="PROSITE" id="PS50014">
    <property type="entry name" value="BROMODOMAIN_2"/>
    <property type="match status" value="1"/>
</dbReference>
<dbReference type="OrthoDB" id="615661at2759"/>
<reference evidence="4" key="2">
    <citation type="submission" date="2019-07" db="EMBL/GenBank/DDBJ databases">
        <authorList>
            <person name="Yang Y."/>
            <person name="Bocs S."/>
            <person name="Baudouin L."/>
        </authorList>
    </citation>
    <scope>NUCLEOTIDE SEQUENCE</scope>
    <source>
        <tissue evidence="4">Spear leaf of Hainan Tall coconut</tissue>
    </source>
</reference>
<dbReference type="InterPro" id="IPR001487">
    <property type="entry name" value="Bromodomain"/>
</dbReference>
<reference evidence="4" key="1">
    <citation type="journal article" date="2017" name="Gigascience">
        <title>The genome draft of coconut (Cocos nucifera).</title>
        <authorList>
            <person name="Xiao Y."/>
            <person name="Xu P."/>
            <person name="Fan H."/>
            <person name="Baudouin L."/>
            <person name="Xia W."/>
            <person name="Bocs S."/>
            <person name="Xu J."/>
            <person name="Li Q."/>
            <person name="Guo A."/>
            <person name="Zhou L."/>
            <person name="Li J."/>
            <person name="Wu Y."/>
            <person name="Ma Z."/>
            <person name="Armero A."/>
            <person name="Issali A.E."/>
            <person name="Liu N."/>
            <person name="Peng M."/>
            <person name="Yang Y."/>
        </authorList>
    </citation>
    <scope>NUCLEOTIDE SEQUENCE</scope>
    <source>
        <tissue evidence="4">Spear leaf of Hainan Tall coconut</tissue>
    </source>
</reference>
<dbReference type="Proteomes" id="UP000797356">
    <property type="component" value="Chromosome 9"/>
</dbReference>
<accession>A0A8K0IL54</accession>
<dbReference type="SUPFAM" id="SSF47370">
    <property type="entry name" value="Bromodomain"/>
    <property type="match status" value="1"/>
</dbReference>
<dbReference type="InterPro" id="IPR036427">
    <property type="entry name" value="Bromodomain-like_sf"/>
</dbReference>
<name>A0A8K0IL54_COCNU</name>
<evidence type="ECO:0000259" key="3">
    <source>
        <dbReference type="PROSITE" id="PS50014"/>
    </source>
</evidence>
<proteinExistence type="predicted"/>
<evidence type="ECO:0000313" key="4">
    <source>
        <dbReference type="EMBL" id="KAG1361464.1"/>
    </source>
</evidence>
<gene>
    <name evidence="4" type="ORF">COCNU_09G009270</name>
</gene>
<dbReference type="SMART" id="SM00297">
    <property type="entry name" value="BROMO"/>
    <property type="match status" value="1"/>
</dbReference>
<dbReference type="PRINTS" id="PR00503">
    <property type="entry name" value="BROMODOMAIN"/>
</dbReference>
<dbReference type="PANTHER" id="PTHR45926">
    <property type="entry name" value="OSJNBA0053K19.4 PROTEIN"/>
    <property type="match status" value="1"/>
</dbReference>
<organism evidence="4 5">
    <name type="scientific">Cocos nucifera</name>
    <name type="common">Coconut palm</name>
    <dbReference type="NCBI Taxonomy" id="13894"/>
    <lineage>
        <taxon>Eukaryota</taxon>
        <taxon>Viridiplantae</taxon>
        <taxon>Streptophyta</taxon>
        <taxon>Embryophyta</taxon>
        <taxon>Tracheophyta</taxon>
        <taxon>Spermatophyta</taxon>
        <taxon>Magnoliopsida</taxon>
        <taxon>Liliopsida</taxon>
        <taxon>Arecaceae</taxon>
        <taxon>Arecoideae</taxon>
        <taxon>Cocoseae</taxon>
        <taxon>Attaleinae</taxon>
        <taxon>Cocos</taxon>
    </lineage>
</organism>
<evidence type="ECO:0000256" key="2">
    <source>
        <dbReference type="PROSITE-ProRule" id="PRU00035"/>
    </source>
</evidence>